<dbReference type="PANTHER" id="PTHR14604:SF3">
    <property type="entry name" value="SPERM-ASSOCIATED ANTIGEN 16 PROTEIN"/>
    <property type="match status" value="1"/>
</dbReference>
<organism evidence="6 7">
    <name type="scientific">Symbiochloris irregularis</name>
    <dbReference type="NCBI Taxonomy" id="706552"/>
    <lineage>
        <taxon>Eukaryota</taxon>
        <taxon>Viridiplantae</taxon>
        <taxon>Chlorophyta</taxon>
        <taxon>core chlorophytes</taxon>
        <taxon>Trebouxiophyceae</taxon>
        <taxon>Trebouxiales</taxon>
        <taxon>Trebouxiaceae</taxon>
        <taxon>Symbiochloris</taxon>
    </lineage>
</organism>
<feature type="repeat" description="WD" evidence="3">
    <location>
        <begin position="757"/>
        <end position="790"/>
    </location>
</feature>
<reference evidence="6 7" key="1">
    <citation type="journal article" date="2024" name="Nat. Commun.">
        <title>Phylogenomics reveals the evolutionary origins of lichenization in chlorophyte algae.</title>
        <authorList>
            <person name="Puginier C."/>
            <person name="Libourel C."/>
            <person name="Otte J."/>
            <person name="Skaloud P."/>
            <person name="Haon M."/>
            <person name="Grisel S."/>
            <person name="Petersen M."/>
            <person name="Berrin J.G."/>
            <person name="Delaux P.M."/>
            <person name="Dal Grande F."/>
            <person name="Keller J."/>
        </authorList>
    </citation>
    <scope>NUCLEOTIDE SEQUENCE [LARGE SCALE GENOMIC DNA]</scope>
    <source>
        <strain evidence="6 7">SAG 2036</strain>
    </source>
</reference>
<feature type="repeat" description="WD" evidence="3">
    <location>
        <begin position="587"/>
        <end position="628"/>
    </location>
</feature>
<evidence type="ECO:0000256" key="3">
    <source>
        <dbReference type="PROSITE-ProRule" id="PRU00221"/>
    </source>
</evidence>
<protein>
    <recommendedName>
        <fullName evidence="8">Guanine nucleotide-binding protein subunit beta-like protein</fullName>
    </recommendedName>
</protein>
<dbReference type="SUPFAM" id="SSF50978">
    <property type="entry name" value="WD40 repeat-like"/>
    <property type="match status" value="1"/>
</dbReference>
<feature type="compositionally biased region" description="Low complexity" evidence="5">
    <location>
        <begin position="280"/>
        <end position="290"/>
    </location>
</feature>
<feature type="region of interest" description="Disordered" evidence="5">
    <location>
        <begin position="425"/>
        <end position="448"/>
    </location>
</feature>
<dbReference type="CDD" id="cd00200">
    <property type="entry name" value="WD40"/>
    <property type="match status" value="1"/>
</dbReference>
<keyword evidence="1 3" id="KW-0853">WD repeat</keyword>
<sequence>MSDEHEEEPALQEPASVRAPRISQEDRSALLAQQALLEQQANALGIYSDSEQPTRERRSSVSRLHSHPGDSSAETASPEVFDTDNFNTGVLELSPVQERTEEALSFSDAELQESFVAGSTVGRRSSTVGRRSSDVHSQPAPVFPARHSQEFSDGNELTISEQRYDFSARHSIAESNVAARYTGDSLASDFGARYTADSLAQSSSGPYSDVLQDDGDFAVDTDIVMAYNDDSVRHFLQAMEMHDTLDTFEKEWQDKIHNPEGAAAQRRSSSLDGFRNPDGSVAASRRSSVAQEAPQPTPRTAQITSLQSQLEAAQQALAEARLQVAEKEQAEQDVLAATQSAQQMAAQAVADAEAATDAAREQAAEALQHARTAASLAERNGRELQTLQAQRQMLQEQVEDAQASLQRQIDAEAAAAEAAAANVATPANNKPVSPPVSKPPSAASRGFKPAFGVSHRASWVAETHPLPAKKSALTPLPTGDPEMLSLQELPPAPVKSWWLLRTMTAHSKAIAGVAAHPSKPIAVTASDDHTWQMWHLPSGERILSGEGHAGWVAGVAFHPKGTYLASASGDACVKLWSFASQKCVATYKGHTQAVWGVAWHSEGNFLASCSLDHSMRIWDFSNGKSRQILRGHTDSVNEVGWQEGSGNLCSASADKTVCVWDARSGMPTLKLLGHEASCNCATFNQEGNLVASGDANGVVRLWDLRKMAELLTLPLTPAGKAVNSCRFDHSGKVLIAASDSGKVECLDVGTGAKIKELEGHAGPVHDVAMTADGLLSAGADGTLRIWGKNE</sequence>
<feature type="repeat" description="WD" evidence="3">
    <location>
        <begin position="671"/>
        <end position="712"/>
    </location>
</feature>
<keyword evidence="2" id="KW-0677">Repeat</keyword>
<comment type="caution">
    <text evidence="6">The sequence shown here is derived from an EMBL/GenBank/DDBJ whole genome shotgun (WGS) entry which is preliminary data.</text>
</comment>
<keyword evidence="7" id="KW-1185">Reference proteome</keyword>
<dbReference type="Pfam" id="PF00400">
    <property type="entry name" value="WD40"/>
    <property type="match status" value="6"/>
</dbReference>
<dbReference type="SMART" id="SM00320">
    <property type="entry name" value="WD40"/>
    <property type="match status" value="7"/>
</dbReference>
<gene>
    <name evidence="6" type="ORF">WJX73_000236</name>
</gene>
<dbReference type="InterPro" id="IPR050995">
    <property type="entry name" value="WD-F-box_domain-protein"/>
</dbReference>
<dbReference type="PROSITE" id="PS00678">
    <property type="entry name" value="WD_REPEATS_1"/>
    <property type="match status" value="3"/>
</dbReference>
<feature type="repeat" description="WD" evidence="3">
    <location>
        <begin position="629"/>
        <end position="670"/>
    </location>
</feature>
<feature type="repeat" description="WD" evidence="3">
    <location>
        <begin position="503"/>
        <end position="544"/>
    </location>
</feature>
<dbReference type="Gene3D" id="2.130.10.10">
    <property type="entry name" value="YVTN repeat-like/Quinoprotein amine dehydrogenase"/>
    <property type="match status" value="2"/>
</dbReference>
<name>A0AAW1Q251_9CHLO</name>
<evidence type="ECO:0000256" key="5">
    <source>
        <dbReference type="SAM" id="MobiDB-lite"/>
    </source>
</evidence>
<feature type="coiled-coil region" evidence="4">
    <location>
        <begin position="303"/>
        <end position="411"/>
    </location>
</feature>
<dbReference type="PANTHER" id="PTHR14604">
    <property type="entry name" value="WD40 REPEAT PF20"/>
    <property type="match status" value="1"/>
</dbReference>
<feature type="region of interest" description="Disordered" evidence="5">
    <location>
        <begin position="44"/>
        <end position="81"/>
    </location>
</feature>
<evidence type="ECO:0000256" key="2">
    <source>
        <dbReference type="ARBA" id="ARBA00022737"/>
    </source>
</evidence>
<dbReference type="InterPro" id="IPR036322">
    <property type="entry name" value="WD40_repeat_dom_sf"/>
</dbReference>
<dbReference type="InterPro" id="IPR019775">
    <property type="entry name" value="WD40_repeat_CS"/>
</dbReference>
<dbReference type="Proteomes" id="UP001465755">
    <property type="component" value="Unassembled WGS sequence"/>
</dbReference>
<evidence type="ECO:0008006" key="8">
    <source>
        <dbReference type="Google" id="ProtNLM"/>
    </source>
</evidence>
<proteinExistence type="predicted"/>
<dbReference type="InterPro" id="IPR015943">
    <property type="entry name" value="WD40/YVTN_repeat-like_dom_sf"/>
</dbReference>
<accession>A0AAW1Q251</accession>
<dbReference type="AlphaFoldDB" id="A0AAW1Q251"/>
<feature type="region of interest" description="Disordered" evidence="5">
    <location>
        <begin position="1"/>
        <end position="26"/>
    </location>
</feature>
<evidence type="ECO:0000256" key="1">
    <source>
        <dbReference type="ARBA" id="ARBA00022574"/>
    </source>
</evidence>
<feature type="region of interest" description="Disordered" evidence="5">
    <location>
        <begin position="122"/>
        <end position="148"/>
    </location>
</feature>
<evidence type="ECO:0000313" key="6">
    <source>
        <dbReference type="EMBL" id="KAK9814852.1"/>
    </source>
</evidence>
<dbReference type="PROSITE" id="PS50294">
    <property type="entry name" value="WD_REPEATS_REGION"/>
    <property type="match status" value="6"/>
</dbReference>
<evidence type="ECO:0000313" key="7">
    <source>
        <dbReference type="Proteomes" id="UP001465755"/>
    </source>
</evidence>
<feature type="repeat" description="WD" evidence="3">
    <location>
        <begin position="545"/>
        <end position="586"/>
    </location>
</feature>
<feature type="compositionally biased region" description="Acidic residues" evidence="5">
    <location>
        <begin position="1"/>
        <end position="10"/>
    </location>
</feature>
<keyword evidence="4" id="KW-0175">Coiled coil</keyword>
<feature type="region of interest" description="Disordered" evidence="5">
    <location>
        <begin position="260"/>
        <end position="302"/>
    </location>
</feature>
<dbReference type="EMBL" id="JALJOQ010000001">
    <property type="protein sequence ID" value="KAK9814852.1"/>
    <property type="molecule type" value="Genomic_DNA"/>
</dbReference>
<evidence type="ECO:0000256" key="4">
    <source>
        <dbReference type="SAM" id="Coils"/>
    </source>
</evidence>
<dbReference type="PRINTS" id="PR00320">
    <property type="entry name" value="GPROTEINBRPT"/>
</dbReference>
<dbReference type="InterPro" id="IPR020472">
    <property type="entry name" value="WD40_PAC1"/>
</dbReference>
<dbReference type="PROSITE" id="PS50082">
    <property type="entry name" value="WD_REPEATS_2"/>
    <property type="match status" value="6"/>
</dbReference>
<dbReference type="InterPro" id="IPR001680">
    <property type="entry name" value="WD40_rpt"/>
</dbReference>